<keyword evidence="1" id="KW-0472">Membrane</keyword>
<evidence type="ECO:0000313" key="3">
    <source>
        <dbReference type="EMBL" id="KAE9387685.1"/>
    </source>
</evidence>
<feature type="chain" id="PRO_5025488213" description="EB domain-containing protein" evidence="2">
    <location>
        <begin position="19"/>
        <end position="277"/>
    </location>
</feature>
<feature type="signal peptide" evidence="2">
    <location>
        <begin position="1"/>
        <end position="18"/>
    </location>
</feature>
<dbReference type="EMBL" id="ML769786">
    <property type="protein sequence ID" value="KAE9387685.1"/>
    <property type="molecule type" value="Genomic_DNA"/>
</dbReference>
<dbReference type="AlphaFoldDB" id="A0A6A4GR10"/>
<evidence type="ECO:0008006" key="5">
    <source>
        <dbReference type="Google" id="ProtNLM"/>
    </source>
</evidence>
<name>A0A6A4GR10_9AGAR</name>
<sequence>MLNLAIIFTLVAVYTTSSLRTEAGTINIGGPCSITRNHLDPNTHKLISDCSDLTYCSGENGTCLARTCRRDEFPFGYSATDVLPPLCPLGSFCPDEGDGCRVQVSAGGECQMNRDEQCARAVNWQDFSSTENFYGSICLHSICMYANATLGSPCVIDNTTYTDIGLNGHMLPTVVVRDNCRSPQYYCVQNTMLCEQSKTLGSPCQLDQECEQRNCVTGFCVEPPETPLRVAPWQYVITAMCIIGAMIATCLMLTLIHKRHRLKRYRELRAYYMEQLR</sequence>
<proteinExistence type="predicted"/>
<protein>
    <recommendedName>
        <fullName evidence="5">EB domain-containing protein</fullName>
    </recommendedName>
</protein>
<keyword evidence="4" id="KW-1185">Reference proteome</keyword>
<gene>
    <name evidence="3" type="ORF">BT96DRAFT_960351</name>
</gene>
<evidence type="ECO:0000256" key="1">
    <source>
        <dbReference type="SAM" id="Phobius"/>
    </source>
</evidence>
<evidence type="ECO:0000313" key="4">
    <source>
        <dbReference type="Proteomes" id="UP000799118"/>
    </source>
</evidence>
<dbReference type="OrthoDB" id="195231at2759"/>
<keyword evidence="1" id="KW-0812">Transmembrane</keyword>
<keyword evidence="1" id="KW-1133">Transmembrane helix</keyword>
<keyword evidence="2" id="KW-0732">Signal</keyword>
<organism evidence="3 4">
    <name type="scientific">Gymnopus androsaceus JB14</name>
    <dbReference type="NCBI Taxonomy" id="1447944"/>
    <lineage>
        <taxon>Eukaryota</taxon>
        <taxon>Fungi</taxon>
        <taxon>Dikarya</taxon>
        <taxon>Basidiomycota</taxon>
        <taxon>Agaricomycotina</taxon>
        <taxon>Agaricomycetes</taxon>
        <taxon>Agaricomycetidae</taxon>
        <taxon>Agaricales</taxon>
        <taxon>Marasmiineae</taxon>
        <taxon>Omphalotaceae</taxon>
        <taxon>Gymnopus</taxon>
    </lineage>
</organism>
<dbReference type="Proteomes" id="UP000799118">
    <property type="component" value="Unassembled WGS sequence"/>
</dbReference>
<accession>A0A6A4GR10</accession>
<reference evidence="3" key="1">
    <citation type="journal article" date="2019" name="Environ. Microbiol.">
        <title>Fungal ecological strategies reflected in gene transcription - a case study of two litter decomposers.</title>
        <authorList>
            <person name="Barbi F."/>
            <person name="Kohler A."/>
            <person name="Barry K."/>
            <person name="Baskaran P."/>
            <person name="Daum C."/>
            <person name="Fauchery L."/>
            <person name="Ihrmark K."/>
            <person name="Kuo A."/>
            <person name="LaButti K."/>
            <person name="Lipzen A."/>
            <person name="Morin E."/>
            <person name="Grigoriev I.V."/>
            <person name="Henrissat B."/>
            <person name="Lindahl B."/>
            <person name="Martin F."/>
        </authorList>
    </citation>
    <scope>NUCLEOTIDE SEQUENCE</scope>
    <source>
        <strain evidence="3">JB14</strain>
    </source>
</reference>
<evidence type="ECO:0000256" key="2">
    <source>
        <dbReference type="SAM" id="SignalP"/>
    </source>
</evidence>
<feature type="transmembrane region" description="Helical" evidence="1">
    <location>
        <begin position="233"/>
        <end position="256"/>
    </location>
</feature>